<evidence type="ECO:0000313" key="2">
    <source>
        <dbReference type="EMBL" id="TGZ83050.1"/>
    </source>
</evidence>
<reference evidence="2 3" key="1">
    <citation type="submission" date="2019-04" db="EMBL/GenBank/DDBJ databases">
        <title>Comparative genomics and transcriptomics to analyze fruiting body development in filamentous ascomycetes.</title>
        <authorList>
            <consortium name="DOE Joint Genome Institute"/>
            <person name="Lutkenhaus R."/>
            <person name="Traeger S."/>
            <person name="Breuer J."/>
            <person name="Kuo A."/>
            <person name="Lipzen A."/>
            <person name="Pangilinan J."/>
            <person name="Dilworth D."/>
            <person name="Sandor L."/>
            <person name="Poggeler S."/>
            <person name="Barry K."/>
            <person name="Grigoriev I.V."/>
            <person name="Nowrousian M."/>
        </authorList>
    </citation>
    <scope>NUCLEOTIDE SEQUENCE [LARGE SCALE GENOMIC DNA]</scope>
    <source>
        <strain evidence="2 3">CBS 389.68</strain>
    </source>
</reference>
<dbReference type="GO" id="GO:0007059">
    <property type="term" value="P:chromosome segregation"/>
    <property type="evidence" value="ECO:0007669"/>
    <property type="project" value="TreeGrafter"/>
</dbReference>
<dbReference type="STRING" id="341454.A0A4S2N1T8"/>
<dbReference type="AlphaFoldDB" id="A0A4S2N1T8"/>
<evidence type="ECO:0000256" key="1">
    <source>
        <dbReference type="SAM" id="Coils"/>
    </source>
</evidence>
<evidence type="ECO:0000313" key="3">
    <source>
        <dbReference type="Proteomes" id="UP000298138"/>
    </source>
</evidence>
<dbReference type="InParanoid" id="A0A4S2N1T8"/>
<name>A0A4S2N1T8_9PEZI</name>
<dbReference type="Proteomes" id="UP000298138">
    <property type="component" value="Unassembled WGS sequence"/>
</dbReference>
<feature type="coiled-coil region" evidence="1">
    <location>
        <begin position="119"/>
        <end position="157"/>
    </location>
</feature>
<organism evidence="2 3">
    <name type="scientific">Ascodesmis nigricans</name>
    <dbReference type="NCBI Taxonomy" id="341454"/>
    <lineage>
        <taxon>Eukaryota</taxon>
        <taxon>Fungi</taxon>
        <taxon>Dikarya</taxon>
        <taxon>Ascomycota</taxon>
        <taxon>Pezizomycotina</taxon>
        <taxon>Pezizomycetes</taxon>
        <taxon>Pezizales</taxon>
        <taxon>Ascodesmidaceae</taxon>
        <taxon>Ascodesmis</taxon>
    </lineage>
</organism>
<dbReference type="InterPro" id="IPR018565">
    <property type="entry name" value="Nkp2/Cnl2"/>
</dbReference>
<dbReference type="Pfam" id="PF09447">
    <property type="entry name" value="Cnl2_NKP2"/>
    <property type="match status" value="1"/>
</dbReference>
<gene>
    <name evidence="2" type="ORF">EX30DRAFT_384427</name>
</gene>
<keyword evidence="3" id="KW-1185">Reference proteome</keyword>
<proteinExistence type="predicted"/>
<dbReference type="PANTHER" id="PTHR28064">
    <property type="entry name" value="INNER KINETOCHORE SUBUNIT NKP2"/>
    <property type="match status" value="1"/>
</dbReference>
<dbReference type="EMBL" id="ML220114">
    <property type="protein sequence ID" value="TGZ83050.1"/>
    <property type="molecule type" value="Genomic_DNA"/>
</dbReference>
<dbReference type="GO" id="GO:0031511">
    <property type="term" value="C:Mis6-Sim4 complex"/>
    <property type="evidence" value="ECO:0007669"/>
    <property type="project" value="TreeGrafter"/>
</dbReference>
<keyword evidence="1" id="KW-0175">Coiled coil</keyword>
<evidence type="ECO:0008006" key="4">
    <source>
        <dbReference type="Google" id="ProtNLM"/>
    </source>
</evidence>
<accession>A0A4S2N1T8</accession>
<dbReference type="OrthoDB" id="2311687at2759"/>
<dbReference type="PANTHER" id="PTHR28064:SF1">
    <property type="entry name" value="INNER KINETOCHORE SUBUNIT NKP2"/>
    <property type="match status" value="1"/>
</dbReference>
<sequence>MSSTTAPTALEVEILTSFLLSRASLPDIISLSKFTELFPARHRGNPQIALLYRELQLARKRQCRIVEKKINGEALAGAKIRGMLAKTRREERRRRDGGEDVVAGIEFFGAPDSQPVLPLPELLNVMERAVANLEDERQRMEQECDQVLENIRGIIDEMSDLRYGKLANSGTEKQVVTQLQNLTEACERKLQNNSGDHGDEGDTMMK</sequence>
<protein>
    <recommendedName>
        <fullName evidence="4">Cnl2/NKP2 family protein</fullName>
    </recommendedName>
</protein>